<keyword evidence="1" id="KW-0812">Transmembrane</keyword>
<reference evidence="2" key="1">
    <citation type="submission" date="2024-03" db="EMBL/GenBank/DDBJ databases">
        <title>Eukaryotic viruses encode the ribosomal protein eL40.</title>
        <authorList>
            <person name="Thomy J."/>
            <person name="Schvarcz C.R."/>
            <person name="McBeain K.A."/>
            <person name="Edwards K.F."/>
            <person name="Steward G.F."/>
        </authorList>
    </citation>
    <scope>NUCLEOTIDE SEQUENCE</scope>
    <source>
        <strain evidence="2">FloV-SA2</strain>
    </source>
</reference>
<sequence>METESLSNSIYVIYIIVGYFFKYYILFYILYIVYFLFLQIYKYLCMATINIIEFFKILLKPPSLNVLGLEFTNYFAIIDGFLTLVIGIVYLIIAVAFMVITGLISLPFNYLFALEL</sequence>
<accession>A0AB39J6D3</accession>
<evidence type="ECO:0000256" key="1">
    <source>
        <dbReference type="SAM" id="Phobius"/>
    </source>
</evidence>
<protein>
    <recommendedName>
        <fullName evidence="3">YggT family protein</fullName>
    </recommendedName>
</protein>
<keyword evidence="1" id="KW-1133">Transmembrane helix</keyword>
<keyword evidence="1" id="KW-0472">Membrane</keyword>
<dbReference type="EMBL" id="PP542043">
    <property type="protein sequence ID" value="XDO01866.1"/>
    <property type="molecule type" value="Genomic_DNA"/>
</dbReference>
<evidence type="ECO:0000313" key="2">
    <source>
        <dbReference type="EMBL" id="XDO01866.1"/>
    </source>
</evidence>
<organism evidence="2">
    <name type="scientific">Florenciella sp. virus SA2</name>
    <dbReference type="NCBI Taxonomy" id="3240092"/>
    <lineage>
        <taxon>Viruses</taxon>
    </lineage>
</organism>
<name>A0AB39J6D3_9VIRU</name>
<proteinExistence type="predicted"/>
<feature type="transmembrane region" description="Helical" evidence="1">
    <location>
        <begin position="80"/>
        <end position="106"/>
    </location>
</feature>
<feature type="transmembrane region" description="Helical" evidence="1">
    <location>
        <begin position="12"/>
        <end position="34"/>
    </location>
</feature>
<gene>
    <name evidence="2" type="ORF">FloV-SA2_00040</name>
</gene>
<evidence type="ECO:0008006" key="3">
    <source>
        <dbReference type="Google" id="ProtNLM"/>
    </source>
</evidence>